<evidence type="ECO:0000256" key="3">
    <source>
        <dbReference type="ARBA" id="ARBA00022989"/>
    </source>
</evidence>
<sequence length="289" mass="33407">MTKWYLQFTKFHYYLIPIVCAVVWWGMLIALLACWGAQGHPIYSFMKGKHQDPVYLSDIGATNLQPLFIACTGFQMIFFMGTLIMEYVLRKKHKLQPYVSTKQPKLAIASIICGFIGEIGILLVACFKTSKFKHVHFAMVGVFIAFVFFACCFNFTLTFIFGNFPQRLHPNHEKVIFGKRRWANLYMVSFFLKIIWVIFAIVFAVAFGALMNQGYKSASAVFEWIICYWYGFLLVIWSLDLFPSAVKSYRLHHPEKFDTEFIDNHKIPVEARSSLEVKHNSTSSSDIMS</sequence>
<name>A0AA91T108_CLALS</name>
<feature type="transmembrane region" description="Helical" evidence="5">
    <location>
        <begin position="67"/>
        <end position="85"/>
    </location>
</feature>
<feature type="transmembrane region" description="Helical" evidence="5">
    <location>
        <begin position="185"/>
        <end position="209"/>
    </location>
</feature>
<feature type="transmembrane region" description="Helical" evidence="5">
    <location>
        <begin position="221"/>
        <end position="242"/>
    </location>
</feature>
<dbReference type="InterPro" id="IPR050911">
    <property type="entry name" value="DRAM/TMEM150_Autophagy_Mod"/>
</dbReference>
<feature type="transmembrane region" description="Helical" evidence="5">
    <location>
        <begin position="106"/>
        <end position="125"/>
    </location>
</feature>
<dbReference type="GO" id="GO:0005886">
    <property type="term" value="C:plasma membrane"/>
    <property type="evidence" value="ECO:0007669"/>
    <property type="project" value="TreeGrafter"/>
</dbReference>
<reference evidence="7 8" key="1">
    <citation type="submission" date="2017-04" db="EMBL/GenBank/DDBJ databases">
        <title>Draft genome of the yeast Clavispora lusitaniae type strain CBS 6936.</title>
        <authorList>
            <person name="Durrens P."/>
            <person name="Klopp C."/>
            <person name="Biteau N."/>
            <person name="Fitton-Ouhabi V."/>
            <person name="Dementhon K."/>
            <person name="Accoceberry I."/>
            <person name="Sherman D.J."/>
            <person name="Noel T."/>
        </authorList>
    </citation>
    <scope>NUCLEOTIDE SEQUENCE [LARGE SCALE GENOMIC DNA]</scope>
    <source>
        <strain evidence="7 8">CBS 6936</strain>
    </source>
</reference>
<dbReference type="AlphaFoldDB" id="A0AA91T108"/>
<evidence type="ECO:0000256" key="5">
    <source>
        <dbReference type="SAM" id="Phobius"/>
    </source>
</evidence>
<protein>
    <recommendedName>
        <fullName evidence="6">CWH43-like N-terminal domain-containing protein</fullName>
    </recommendedName>
</protein>
<accession>A0AA91T108</accession>
<keyword evidence="3 5" id="KW-1133">Transmembrane helix</keyword>
<proteinExistence type="predicted"/>
<evidence type="ECO:0000256" key="4">
    <source>
        <dbReference type="ARBA" id="ARBA00023136"/>
    </source>
</evidence>
<feature type="transmembrane region" description="Helical" evidence="5">
    <location>
        <begin position="12"/>
        <end position="38"/>
    </location>
</feature>
<feature type="domain" description="CWH43-like N-terminal" evidence="6">
    <location>
        <begin position="13"/>
        <end position="243"/>
    </location>
</feature>
<evidence type="ECO:0000256" key="2">
    <source>
        <dbReference type="ARBA" id="ARBA00022692"/>
    </source>
</evidence>
<dbReference type="GO" id="GO:0012505">
    <property type="term" value="C:endomembrane system"/>
    <property type="evidence" value="ECO:0007669"/>
    <property type="project" value="UniProtKB-SubCell"/>
</dbReference>
<gene>
    <name evidence="7" type="ORF">A9F13_11g00649</name>
</gene>
<organism evidence="7 8">
    <name type="scientific">Clavispora lusitaniae</name>
    <name type="common">Candida lusitaniae</name>
    <dbReference type="NCBI Taxonomy" id="36911"/>
    <lineage>
        <taxon>Eukaryota</taxon>
        <taxon>Fungi</taxon>
        <taxon>Dikarya</taxon>
        <taxon>Ascomycota</taxon>
        <taxon>Saccharomycotina</taxon>
        <taxon>Pichiomycetes</taxon>
        <taxon>Metschnikowiaceae</taxon>
        <taxon>Clavispora</taxon>
    </lineage>
</organism>
<dbReference type="PANTHER" id="PTHR21324">
    <property type="entry name" value="FASTING-INDUCIBLE INTEGRAL MEMBRANE PROTEIN TM6P1-RELATED"/>
    <property type="match status" value="1"/>
</dbReference>
<dbReference type="Proteomes" id="UP000195602">
    <property type="component" value="Unassembled WGS sequence"/>
</dbReference>
<feature type="transmembrane region" description="Helical" evidence="5">
    <location>
        <begin position="137"/>
        <end position="164"/>
    </location>
</feature>
<evidence type="ECO:0000259" key="6">
    <source>
        <dbReference type="Pfam" id="PF10277"/>
    </source>
</evidence>
<evidence type="ECO:0000313" key="7">
    <source>
        <dbReference type="EMBL" id="OVF07729.1"/>
    </source>
</evidence>
<comment type="caution">
    <text evidence="7">The sequence shown here is derived from an EMBL/GenBank/DDBJ whole genome shotgun (WGS) entry which is preliminary data.</text>
</comment>
<dbReference type="InterPro" id="IPR019402">
    <property type="entry name" value="CWH43_N"/>
</dbReference>
<dbReference type="PROSITE" id="PS51257">
    <property type="entry name" value="PROKAR_LIPOPROTEIN"/>
    <property type="match status" value="1"/>
</dbReference>
<dbReference type="OMA" id="YRSQHRI"/>
<comment type="subcellular location">
    <subcellularLocation>
        <location evidence="1">Endomembrane system</location>
        <topology evidence="1">Multi-pass membrane protein</topology>
    </subcellularLocation>
</comment>
<evidence type="ECO:0000313" key="8">
    <source>
        <dbReference type="Proteomes" id="UP000195602"/>
    </source>
</evidence>
<dbReference type="Pfam" id="PF10277">
    <property type="entry name" value="Frag1"/>
    <property type="match status" value="1"/>
</dbReference>
<dbReference type="KEGG" id="clus:A9F13_11g00649"/>
<dbReference type="PANTHER" id="PTHR21324:SF2">
    <property type="entry name" value="EG:22E5.9 PROTEIN"/>
    <property type="match status" value="1"/>
</dbReference>
<keyword evidence="4 5" id="KW-0472">Membrane</keyword>
<dbReference type="EMBL" id="LYUB02000011">
    <property type="protein sequence ID" value="OVF07729.1"/>
    <property type="molecule type" value="Genomic_DNA"/>
</dbReference>
<evidence type="ECO:0000256" key="1">
    <source>
        <dbReference type="ARBA" id="ARBA00004127"/>
    </source>
</evidence>
<keyword evidence="2 5" id="KW-0812">Transmembrane</keyword>